<feature type="compositionally biased region" description="Polar residues" evidence="1">
    <location>
        <begin position="193"/>
        <end position="202"/>
    </location>
</feature>
<organism evidence="3 4">
    <name type="scientific">Nocardia aurantia</name>
    <dbReference type="NCBI Taxonomy" id="2585199"/>
    <lineage>
        <taxon>Bacteria</taxon>
        <taxon>Bacillati</taxon>
        <taxon>Actinomycetota</taxon>
        <taxon>Actinomycetes</taxon>
        <taxon>Mycobacteriales</taxon>
        <taxon>Nocardiaceae</taxon>
        <taxon>Nocardia</taxon>
    </lineage>
</organism>
<dbReference type="Proteomes" id="UP000431401">
    <property type="component" value="Unassembled WGS sequence"/>
</dbReference>
<dbReference type="EMBL" id="WEGI01000002">
    <property type="protein sequence ID" value="MQY25419.1"/>
    <property type="molecule type" value="Genomic_DNA"/>
</dbReference>
<proteinExistence type="predicted"/>
<comment type="caution">
    <text evidence="3">The sequence shown here is derived from an EMBL/GenBank/DDBJ whole genome shotgun (WGS) entry which is preliminary data.</text>
</comment>
<keyword evidence="2" id="KW-0812">Transmembrane</keyword>
<sequence length="223" mass="23633">MVRVVHTSGAGAYAVGMTSHSVEQPVGISPALRRRILGALGLVLALVLVYFLLTAFIPRWWAQRVASMSGHGSFSRGIWSGLALGFVCTLAPLLILLFAVTIWGKRAGRFLAGAAAVVAIVTALPNLMTLSIVLGTTNAAHAGERVLDVDAPGFRGATLTAAIVAAVVFALVVFAVLRGRFRTRHPGRRPTEQRAQSVGTQQDVHDTTRESIARHADDGHPQS</sequence>
<evidence type="ECO:0008006" key="5">
    <source>
        <dbReference type="Google" id="ProtNLM"/>
    </source>
</evidence>
<name>A0A7K0DI94_9NOCA</name>
<keyword evidence="2" id="KW-1133">Transmembrane helix</keyword>
<feature type="compositionally biased region" description="Basic and acidic residues" evidence="1">
    <location>
        <begin position="203"/>
        <end position="223"/>
    </location>
</feature>
<keyword evidence="2" id="KW-0472">Membrane</keyword>
<protein>
    <recommendedName>
        <fullName evidence="5">Permease</fullName>
    </recommendedName>
</protein>
<gene>
    <name evidence="3" type="ORF">NRB56_09760</name>
</gene>
<feature type="transmembrane region" description="Helical" evidence="2">
    <location>
        <begin position="154"/>
        <end position="177"/>
    </location>
</feature>
<evidence type="ECO:0000313" key="4">
    <source>
        <dbReference type="Proteomes" id="UP000431401"/>
    </source>
</evidence>
<evidence type="ECO:0000256" key="1">
    <source>
        <dbReference type="SAM" id="MobiDB-lite"/>
    </source>
</evidence>
<evidence type="ECO:0000256" key="2">
    <source>
        <dbReference type="SAM" id="Phobius"/>
    </source>
</evidence>
<evidence type="ECO:0000313" key="3">
    <source>
        <dbReference type="EMBL" id="MQY25419.1"/>
    </source>
</evidence>
<feature type="region of interest" description="Disordered" evidence="1">
    <location>
        <begin position="185"/>
        <end position="223"/>
    </location>
</feature>
<feature type="transmembrane region" description="Helical" evidence="2">
    <location>
        <begin position="77"/>
        <end position="103"/>
    </location>
</feature>
<keyword evidence="4" id="KW-1185">Reference proteome</keyword>
<feature type="transmembrane region" description="Helical" evidence="2">
    <location>
        <begin position="36"/>
        <end position="57"/>
    </location>
</feature>
<reference evidence="3 4" key="1">
    <citation type="submission" date="2019-10" db="EMBL/GenBank/DDBJ databases">
        <title>Nocardia macrotermitis sp. nov. and Nocardia aurantia sp. nov., isolated from the gut of fungus growing-termite Macrotermes natalensis.</title>
        <authorList>
            <person name="Benndorf R."/>
            <person name="Schwitalla J."/>
            <person name="Martin K."/>
            <person name="De Beer W."/>
            <person name="Kaster A.-K."/>
            <person name="Vollmers J."/>
            <person name="Poulsen M."/>
            <person name="Beemelmanns C."/>
        </authorList>
    </citation>
    <scope>NUCLEOTIDE SEQUENCE [LARGE SCALE GENOMIC DNA]</scope>
    <source>
        <strain evidence="3 4">RB56</strain>
    </source>
</reference>
<feature type="transmembrane region" description="Helical" evidence="2">
    <location>
        <begin position="110"/>
        <end position="134"/>
    </location>
</feature>
<dbReference type="AlphaFoldDB" id="A0A7K0DI94"/>
<accession>A0A7K0DI94</accession>